<dbReference type="Gene3D" id="1.10.443.10">
    <property type="entry name" value="Intergrase catalytic core"/>
    <property type="match status" value="1"/>
</dbReference>
<comment type="similarity">
    <text evidence="1">Belongs to the 'phage' integrase family.</text>
</comment>
<dbReference type="Pfam" id="PF13102">
    <property type="entry name" value="Phage_int_SAM_5"/>
    <property type="match status" value="1"/>
</dbReference>
<dbReference type="EMBL" id="BAABHC010000042">
    <property type="protein sequence ID" value="GAA4445690.1"/>
    <property type="molecule type" value="Genomic_DNA"/>
</dbReference>
<dbReference type="InterPro" id="IPR025269">
    <property type="entry name" value="SAM-like_dom"/>
</dbReference>
<reference evidence="6" key="1">
    <citation type="journal article" date="2019" name="Int. J. Syst. Evol. Microbiol.">
        <title>The Global Catalogue of Microorganisms (GCM) 10K type strain sequencing project: providing services to taxonomists for standard genome sequencing and annotation.</title>
        <authorList>
            <consortium name="The Broad Institute Genomics Platform"/>
            <consortium name="The Broad Institute Genome Sequencing Center for Infectious Disease"/>
            <person name="Wu L."/>
            <person name="Ma J."/>
        </authorList>
    </citation>
    <scope>NUCLEOTIDE SEQUENCE [LARGE SCALE GENOMIC DNA]</scope>
    <source>
        <strain evidence="6">JCM 17926</strain>
    </source>
</reference>
<evidence type="ECO:0000313" key="5">
    <source>
        <dbReference type="EMBL" id="GAA4445690.1"/>
    </source>
</evidence>
<dbReference type="CDD" id="cd01185">
    <property type="entry name" value="INTN1_C_like"/>
    <property type="match status" value="1"/>
</dbReference>
<dbReference type="InterPro" id="IPR002104">
    <property type="entry name" value="Integrase_catalytic"/>
</dbReference>
<proteinExistence type="inferred from homology"/>
<evidence type="ECO:0000256" key="3">
    <source>
        <dbReference type="ARBA" id="ARBA00023172"/>
    </source>
</evidence>
<name>A0ABP8M9A4_9BACT</name>
<dbReference type="InterPro" id="IPR010998">
    <property type="entry name" value="Integrase_recombinase_N"/>
</dbReference>
<dbReference type="SUPFAM" id="SSF56349">
    <property type="entry name" value="DNA breaking-rejoining enzymes"/>
    <property type="match status" value="1"/>
</dbReference>
<dbReference type="Pfam" id="PF00589">
    <property type="entry name" value="Phage_integrase"/>
    <property type="match status" value="1"/>
</dbReference>
<sequence>MTKVKLRRKPISQGRQTLYLDFYPPIPHPDTGKLTRREFLSLYVYENPKAPFDKQHNKETLLLAENVRAQRQLEVQHRQYVFLSAEQRNRRLLDYYREQADKRTGSNSGNWQSSSYYVEQFFNEGVKLSELNVAACDDYKRYLLTAKSQRSRKRTLSRNTALSYFNKFEATLRQAYKDDLLKTDLNYKISSIRAAETKREYLTLEELQALSDTECTLHILKQAAIFSALTGLRFSDIRNLTWGELQQSKAEGHYLQFRQQKTKGVEVLPIPEQAVRLLDEKGAPTEKIFKGLEYSAYNNTLLREWVKEAGITNYITFHCFRHTYATLQLSLGTDIYTVSKLLGHRELKTAQIYAKVLDKVKREAADKIRLDIRKKIMRTFYILPEE</sequence>
<dbReference type="Proteomes" id="UP001500552">
    <property type="component" value="Unassembled WGS sequence"/>
</dbReference>
<dbReference type="RefSeq" id="WP_345163874.1">
    <property type="nucleotide sequence ID" value="NZ_BAABHC010000042.1"/>
</dbReference>
<dbReference type="PROSITE" id="PS51898">
    <property type="entry name" value="TYR_RECOMBINASE"/>
    <property type="match status" value="1"/>
</dbReference>
<dbReference type="InterPro" id="IPR011010">
    <property type="entry name" value="DNA_brk_join_enz"/>
</dbReference>
<keyword evidence="2" id="KW-0238">DNA-binding</keyword>
<dbReference type="InterPro" id="IPR035386">
    <property type="entry name" value="Arm-DNA-bind_5"/>
</dbReference>
<evidence type="ECO:0000259" key="4">
    <source>
        <dbReference type="PROSITE" id="PS51898"/>
    </source>
</evidence>
<accession>A0ABP8M9A4</accession>
<dbReference type="InterPro" id="IPR013762">
    <property type="entry name" value="Integrase-like_cat_sf"/>
</dbReference>
<dbReference type="InterPro" id="IPR050090">
    <property type="entry name" value="Tyrosine_recombinase_XerCD"/>
</dbReference>
<protein>
    <submittedName>
        <fullName evidence="5">Site-specific integrase</fullName>
    </submittedName>
</protein>
<keyword evidence="6" id="KW-1185">Reference proteome</keyword>
<keyword evidence="3" id="KW-0233">DNA recombination</keyword>
<dbReference type="Pfam" id="PF17293">
    <property type="entry name" value="Arm-DNA-bind_5"/>
    <property type="match status" value="1"/>
</dbReference>
<feature type="domain" description="Tyr recombinase" evidence="4">
    <location>
        <begin position="197"/>
        <end position="366"/>
    </location>
</feature>
<dbReference type="PANTHER" id="PTHR30349:SF64">
    <property type="entry name" value="PROPHAGE INTEGRASE INTD-RELATED"/>
    <property type="match status" value="1"/>
</dbReference>
<evidence type="ECO:0000313" key="6">
    <source>
        <dbReference type="Proteomes" id="UP001500552"/>
    </source>
</evidence>
<dbReference type="Gene3D" id="1.10.150.130">
    <property type="match status" value="1"/>
</dbReference>
<dbReference type="PANTHER" id="PTHR30349">
    <property type="entry name" value="PHAGE INTEGRASE-RELATED"/>
    <property type="match status" value="1"/>
</dbReference>
<gene>
    <name evidence="5" type="ORF">GCM10023188_49290</name>
</gene>
<organism evidence="5 6">
    <name type="scientific">Pontibacter saemangeumensis</name>
    <dbReference type="NCBI Taxonomy" id="1084525"/>
    <lineage>
        <taxon>Bacteria</taxon>
        <taxon>Pseudomonadati</taxon>
        <taxon>Bacteroidota</taxon>
        <taxon>Cytophagia</taxon>
        <taxon>Cytophagales</taxon>
        <taxon>Hymenobacteraceae</taxon>
        <taxon>Pontibacter</taxon>
    </lineage>
</organism>
<evidence type="ECO:0000256" key="2">
    <source>
        <dbReference type="ARBA" id="ARBA00023125"/>
    </source>
</evidence>
<evidence type="ECO:0000256" key="1">
    <source>
        <dbReference type="ARBA" id="ARBA00008857"/>
    </source>
</evidence>
<comment type="caution">
    <text evidence="5">The sequence shown here is derived from an EMBL/GenBank/DDBJ whole genome shotgun (WGS) entry which is preliminary data.</text>
</comment>